<dbReference type="InterPro" id="IPR013783">
    <property type="entry name" value="Ig-like_fold"/>
</dbReference>
<evidence type="ECO:0000256" key="3">
    <source>
        <dbReference type="ARBA" id="ARBA00022833"/>
    </source>
</evidence>
<feature type="region of interest" description="Disordered" evidence="5">
    <location>
        <begin position="687"/>
        <end position="765"/>
    </location>
</feature>
<dbReference type="InterPro" id="IPR032350">
    <property type="entry name" value="Nbr1_FW"/>
</dbReference>
<feature type="domain" description="ZZ-type" evidence="6">
    <location>
        <begin position="280"/>
        <end position="331"/>
    </location>
</feature>
<dbReference type="SMART" id="SM00291">
    <property type="entry name" value="ZnF_ZZ"/>
    <property type="match status" value="3"/>
</dbReference>
<dbReference type="CDD" id="cd14947">
    <property type="entry name" value="NBR1_like"/>
    <property type="match status" value="1"/>
</dbReference>
<evidence type="ECO:0000256" key="5">
    <source>
        <dbReference type="SAM" id="MobiDB-lite"/>
    </source>
</evidence>
<dbReference type="PROSITE" id="PS01357">
    <property type="entry name" value="ZF_ZZ_1"/>
    <property type="match status" value="1"/>
</dbReference>
<reference evidence="7" key="1">
    <citation type="journal article" date="2020" name="Microb. Genom.">
        <title>Genetic diversity of clinical and environmental Mucorales isolates obtained from an investigation of mucormycosis cases among solid organ transplant recipients.</title>
        <authorList>
            <person name="Nguyen M.H."/>
            <person name="Kaul D."/>
            <person name="Muto C."/>
            <person name="Cheng S.J."/>
            <person name="Richter R.A."/>
            <person name="Bruno V.M."/>
            <person name="Liu G."/>
            <person name="Beyhan S."/>
            <person name="Sundermann A.J."/>
            <person name="Mounaud S."/>
            <person name="Pasculle A.W."/>
            <person name="Nierman W.C."/>
            <person name="Driscoll E."/>
            <person name="Cumbie R."/>
            <person name="Clancy C.J."/>
            <person name="Dupont C.L."/>
        </authorList>
    </citation>
    <scope>NUCLEOTIDE SEQUENCE</scope>
    <source>
        <strain evidence="7">GL11</strain>
    </source>
</reference>
<dbReference type="InterPro" id="IPR043145">
    <property type="entry name" value="Znf_ZZ_sf"/>
</dbReference>
<dbReference type="PANTHER" id="PTHR20930">
    <property type="entry name" value="OVARIAN CARCINOMA ANTIGEN CA125-RELATED"/>
    <property type="match status" value="1"/>
</dbReference>
<dbReference type="Proteomes" id="UP000716291">
    <property type="component" value="Unassembled WGS sequence"/>
</dbReference>
<dbReference type="Gene3D" id="2.60.40.10">
    <property type="entry name" value="Immunoglobulins"/>
    <property type="match status" value="1"/>
</dbReference>
<gene>
    <name evidence="7" type="ORF">G6F64_004693</name>
</gene>
<keyword evidence="2 4" id="KW-0863">Zinc-finger</keyword>
<evidence type="ECO:0000256" key="2">
    <source>
        <dbReference type="ARBA" id="ARBA00022771"/>
    </source>
</evidence>
<organism evidence="7 8">
    <name type="scientific">Rhizopus oryzae</name>
    <name type="common">Mucormycosis agent</name>
    <name type="synonym">Rhizopus arrhizus var. delemar</name>
    <dbReference type="NCBI Taxonomy" id="64495"/>
    <lineage>
        <taxon>Eukaryota</taxon>
        <taxon>Fungi</taxon>
        <taxon>Fungi incertae sedis</taxon>
        <taxon>Mucoromycota</taxon>
        <taxon>Mucoromycotina</taxon>
        <taxon>Mucoromycetes</taxon>
        <taxon>Mucorales</taxon>
        <taxon>Mucorineae</taxon>
        <taxon>Rhizopodaceae</taxon>
        <taxon>Rhizopus</taxon>
    </lineage>
</organism>
<evidence type="ECO:0000313" key="7">
    <source>
        <dbReference type="EMBL" id="KAG1310261.1"/>
    </source>
</evidence>
<dbReference type="Pfam" id="PF16158">
    <property type="entry name" value="N_BRCA1_IG"/>
    <property type="match status" value="1"/>
</dbReference>
<keyword evidence="3" id="KW-0862">Zinc</keyword>
<dbReference type="InterPro" id="IPR000433">
    <property type="entry name" value="Znf_ZZ"/>
</dbReference>
<feature type="region of interest" description="Disordered" evidence="5">
    <location>
        <begin position="442"/>
        <end position="461"/>
    </location>
</feature>
<sequence length="815" mass="92902">MVNVDYYYQRESMYDRLQTRVRQVFGFPDHFKFKFGYKDKENDFVVLGSDRQMSAVLPYGYDRFSTLPEDYLMCFTIVPDDKNERTDQVSVDDLKTVTNLVSKFETNLSRLYANMKKNVKAIDELIEKNTSRIEAVATANTTRMNLITEHNIKKMNEIVESNRCMLDAALKINMDCMNDAMEGNLTRINDYLDGNVHKMNKCLTAQSHFVCSTINQHTESIHVCLNNNTQHIVSNVEKEMTALKEHNSKATEQHVEMVIKSAAHLYHSTLSNTKQVSNDNVDIICDGCCSPIKGQSWICDTCDNFDLCNTCRFQLNHDPDHNLIYIKEKFKESHNACKHCDSELVGTRYTCTSCPGKHPNDHRLVAQTEDGKKECVDETDDAVCSASVVQHSDVLCDHCGMNIKGVQYKCKYCSSYSLCEICKESSWAIHFKNHLFLKIRDPSHSKTKQPNLQKSQALSDPFDKDNLPLNNSFQAPVRAKNAKLSSDPSTLGIQERLQAEYDMRARRVMDLENELQFNSNQCLPIIHTSSQGFENDQPSFTITQQISQTKSVLSAQFIADINIPDGTCVLPKKNFIKTWKVRNNGNIHWPTDSRLLFNGGNIFKPYPMSFPEGFLLQGLAPNQEGCISAELQAPDSPGDYTSRFCFITPEGDRFGDELYCIIKVAEDEFKDDNSMIYPTLSTQPCDNQSISTIDQSTTDYQDSHSSHSIPFDLHSGSDDFVPIEHDDSDSKEDKNSFLEEMSRSDRSQNTIKVMSDDTQEESSEYHSEFLLLHKMENEPDTIISREKDGFGRALIERNQGGYKRNKNFGGKQKQL</sequence>
<dbReference type="SUPFAM" id="SSF54277">
    <property type="entry name" value="CAD &amp; PB1 domains"/>
    <property type="match status" value="1"/>
</dbReference>
<proteinExistence type="predicted"/>
<dbReference type="EMBL" id="JAANQT010000530">
    <property type="protein sequence ID" value="KAG1310261.1"/>
    <property type="molecule type" value="Genomic_DNA"/>
</dbReference>
<dbReference type="PROSITE" id="PS50135">
    <property type="entry name" value="ZF_ZZ_2"/>
    <property type="match status" value="1"/>
</dbReference>
<dbReference type="AlphaFoldDB" id="A0A9P6XCJ3"/>
<evidence type="ECO:0000256" key="4">
    <source>
        <dbReference type="PROSITE-ProRule" id="PRU00228"/>
    </source>
</evidence>
<protein>
    <recommendedName>
        <fullName evidence="6">ZZ-type domain-containing protein</fullName>
    </recommendedName>
</protein>
<dbReference type="SUPFAM" id="SSF57850">
    <property type="entry name" value="RING/U-box"/>
    <property type="match status" value="2"/>
</dbReference>
<dbReference type="Gene3D" id="3.30.60.90">
    <property type="match status" value="2"/>
</dbReference>
<feature type="compositionally biased region" description="Polar residues" evidence="5">
    <location>
        <begin position="687"/>
        <end position="700"/>
    </location>
</feature>
<keyword evidence="1" id="KW-0479">Metal-binding</keyword>
<dbReference type="GO" id="GO:0008270">
    <property type="term" value="F:zinc ion binding"/>
    <property type="evidence" value="ECO:0007669"/>
    <property type="project" value="UniProtKB-KW"/>
</dbReference>
<evidence type="ECO:0000259" key="6">
    <source>
        <dbReference type="PROSITE" id="PS50135"/>
    </source>
</evidence>
<evidence type="ECO:0000256" key="1">
    <source>
        <dbReference type="ARBA" id="ARBA00022723"/>
    </source>
</evidence>
<dbReference type="CDD" id="cd02249">
    <property type="entry name" value="ZZ"/>
    <property type="match status" value="1"/>
</dbReference>
<keyword evidence="8" id="KW-1185">Reference proteome</keyword>
<feature type="region of interest" description="Disordered" evidence="5">
    <location>
        <begin position="796"/>
        <end position="815"/>
    </location>
</feature>
<evidence type="ECO:0000313" key="8">
    <source>
        <dbReference type="Proteomes" id="UP000716291"/>
    </source>
</evidence>
<name>A0A9P6XCJ3_RHIOR</name>
<dbReference type="Pfam" id="PF00569">
    <property type="entry name" value="ZZ"/>
    <property type="match status" value="1"/>
</dbReference>
<accession>A0A9P6XCJ3</accession>
<feature type="compositionally biased region" description="Basic and acidic residues" evidence="5">
    <location>
        <begin position="731"/>
        <end position="746"/>
    </location>
</feature>
<comment type="caution">
    <text evidence="7">The sequence shown here is derived from an EMBL/GenBank/DDBJ whole genome shotgun (WGS) entry which is preliminary data.</text>
</comment>
<dbReference type="PANTHER" id="PTHR20930:SF0">
    <property type="entry name" value="PROTEIN ILRUN"/>
    <property type="match status" value="1"/>
</dbReference>
<feature type="compositionally biased region" description="Polar residues" evidence="5">
    <location>
        <begin position="448"/>
        <end position="458"/>
    </location>
</feature>